<reference evidence="6 7" key="1">
    <citation type="journal article" date="2015" name="Plant Cell">
        <title>Oil accumulation by the oleaginous diatom Fistulifera solaris as revealed by the genome and transcriptome.</title>
        <authorList>
            <person name="Tanaka T."/>
            <person name="Maeda Y."/>
            <person name="Veluchamy A."/>
            <person name="Tanaka M."/>
            <person name="Abida H."/>
            <person name="Marechal E."/>
            <person name="Bowler C."/>
            <person name="Muto M."/>
            <person name="Sunaga Y."/>
            <person name="Tanaka M."/>
            <person name="Yoshino T."/>
            <person name="Taniguchi T."/>
            <person name="Fukuda Y."/>
            <person name="Nemoto M."/>
            <person name="Matsumoto M."/>
            <person name="Wong P.S."/>
            <person name="Aburatani S."/>
            <person name="Fujibuchi W."/>
        </authorList>
    </citation>
    <scope>NUCLEOTIDE SEQUENCE [LARGE SCALE GENOMIC DNA]</scope>
    <source>
        <strain evidence="6 7">JPCC DA0580</strain>
    </source>
</reference>
<name>A0A1Z5KK38_FISSO</name>
<evidence type="ECO:0000256" key="1">
    <source>
        <dbReference type="ARBA" id="ARBA00022723"/>
    </source>
</evidence>
<accession>A0A1Z5KK38</accession>
<sequence>MTSNSTSSFIEDFVHSLANHIIVEKDSPYEGIDTCLQEEPWCVTCHKRPESGLLCCSRCHTAWYCNSSCQKAHYKSGHREICLSVARDLKRVEEEIIPLRNTPFGDDPVPHNIFETEIGMFSEGPEAHRYMVARRELVESYFQAAFDVEIKEVWEKALYHALVQLREALSDPRGMIYVTPFILLYLNRDDDAFDFVQYWVNLKYIRGNESMMEIMNRHVQSKEGDFFYPRKTNSRFLDLSEQCPEADDQDVFLVFLVTILFIKLRLVAAYDATCQSLYVAFGETTGGRHIQEVRLAVTEMLIDESLVNIDSQRQQVERLVNAIDRNNPSMLPALLNPLPLLTQSRPPPDIRGDPSEAFDIVNYCNRCFSRIPGALKMLEERYGPNPTYNTTMRYGYD</sequence>
<dbReference type="Gene3D" id="6.10.140.2220">
    <property type="match status" value="1"/>
</dbReference>
<dbReference type="OrthoDB" id="432970at2759"/>
<evidence type="ECO:0000259" key="5">
    <source>
        <dbReference type="PROSITE" id="PS50865"/>
    </source>
</evidence>
<dbReference type="PROSITE" id="PS50865">
    <property type="entry name" value="ZF_MYND_2"/>
    <property type="match status" value="1"/>
</dbReference>
<dbReference type="AlphaFoldDB" id="A0A1Z5KK38"/>
<organism evidence="6 7">
    <name type="scientific">Fistulifera solaris</name>
    <name type="common">Oleaginous diatom</name>
    <dbReference type="NCBI Taxonomy" id="1519565"/>
    <lineage>
        <taxon>Eukaryota</taxon>
        <taxon>Sar</taxon>
        <taxon>Stramenopiles</taxon>
        <taxon>Ochrophyta</taxon>
        <taxon>Bacillariophyta</taxon>
        <taxon>Bacillariophyceae</taxon>
        <taxon>Bacillariophycidae</taxon>
        <taxon>Naviculales</taxon>
        <taxon>Naviculaceae</taxon>
        <taxon>Fistulifera</taxon>
    </lineage>
</organism>
<dbReference type="GO" id="GO:0008270">
    <property type="term" value="F:zinc ion binding"/>
    <property type="evidence" value="ECO:0007669"/>
    <property type="project" value="UniProtKB-KW"/>
</dbReference>
<evidence type="ECO:0000256" key="4">
    <source>
        <dbReference type="PROSITE-ProRule" id="PRU00134"/>
    </source>
</evidence>
<dbReference type="Pfam" id="PF01753">
    <property type="entry name" value="zf-MYND"/>
    <property type="match status" value="1"/>
</dbReference>
<dbReference type="EMBL" id="BDSP01000251">
    <property type="protein sequence ID" value="GAX26649.1"/>
    <property type="molecule type" value="Genomic_DNA"/>
</dbReference>
<dbReference type="PROSITE" id="PS01360">
    <property type="entry name" value="ZF_MYND_1"/>
    <property type="match status" value="1"/>
</dbReference>
<gene>
    <name evidence="6" type="ORF">FisN_2Hu416</name>
</gene>
<feature type="domain" description="MYND-type" evidence="5">
    <location>
        <begin position="42"/>
        <end position="82"/>
    </location>
</feature>
<dbReference type="InterPro" id="IPR002893">
    <property type="entry name" value="Znf_MYND"/>
</dbReference>
<comment type="caution">
    <text evidence="6">The sequence shown here is derived from an EMBL/GenBank/DDBJ whole genome shotgun (WGS) entry which is preliminary data.</text>
</comment>
<keyword evidence="3" id="KW-0862">Zinc</keyword>
<proteinExistence type="predicted"/>
<evidence type="ECO:0000256" key="2">
    <source>
        <dbReference type="ARBA" id="ARBA00022771"/>
    </source>
</evidence>
<evidence type="ECO:0000313" key="6">
    <source>
        <dbReference type="EMBL" id="GAX26649.1"/>
    </source>
</evidence>
<dbReference type="InParanoid" id="A0A1Z5KK38"/>
<keyword evidence="1" id="KW-0479">Metal-binding</keyword>
<evidence type="ECO:0000256" key="3">
    <source>
        <dbReference type="ARBA" id="ARBA00022833"/>
    </source>
</evidence>
<keyword evidence="2 4" id="KW-0863">Zinc-finger</keyword>
<evidence type="ECO:0000313" key="7">
    <source>
        <dbReference type="Proteomes" id="UP000198406"/>
    </source>
</evidence>
<protein>
    <recommendedName>
        <fullName evidence="5">MYND-type domain-containing protein</fullName>
    </recommendedName>
</protein>
<dbReference type="SUPFAM" id="SSF144232">
    <property type="entry name" value="HIT/MYND zinc finger-like"/>
    <property type="match status" value="1"/>
</dbReference>
<keyword evidence="7" id="KW-1185">Reference proteome</keyword>
<dbReference type="Proteomes" id="UP000198406">
    <property type="component" value="Unassembled WGS sequence"/>
</dbReference>